<dbReference type="SMART" id="SM00327">
    <property type="entry name" value="VWA"/>
    <property type="match status" value="1"/>
</dbReference>
<dbReference type="InterPro" id="IPR002035">
    <property type="entry name" value="VWF_A"/>
</dbReference>
<dbReference type="SUPFAM" id="SSF53300">
    <property type="entry name" value="vWA-like"/>
    <property type="match status" value="1"/>
</dbReference>
<name>A0ABX1DEY0_9FLAO</name>
<feature type="domain" description="VWFA" evidence="2">
    <location>
        <begin position="82"/>
        <end position="276"/>
    </location>
</feature>
<proteinExistence type="predicted"/>
<protein>
    <submittedName>
        <fullName evidence="3">VWA domain-containing protein</fullName>
    </submittedName>
</protein>
<feature type="chain" id="PRO_5046443012" evidence="1">
    <location>
        <begin position="19"/>
        <end position="324"/>
    </location>
</feature>
<organism evidence="3 4">
    <name type="scientific">Tamlana crocina</name>
    <dbReference type="NCBI Taxonomy" id="393006"/>
    <lineage>
        <taxon>Bacteria</taxon>
        <taxon>Pseudomonadati</taxon>
        <taxon>Bacteroidota</taxon>
        <taxon>Flavobacteriia</taxon>
        <taxon>Flavobacteriales</taxon>
        <taxon>Flavobacteriaceae</taxon>
        <taxon>Tamlana</taxon>
    </lineage>
</organism>
<dbReference type="Proteomes" id="UP000760545">
    <property type="component" value="Unassembled WGS sequence"/>
</dbReference>
<feature type="signal peptide" evidence="1">
    <location>
        <begin position="1"/>
        <end position="18"/>
    </location>
</feature>
<dbReference type="Pfam" id="PF00092">
    <property type="entry name" value="VWA"/>
    <property type="match status" value="1"/>
</dbReference>
<dbReference type="Gene3D" id="3.40.50.410">
    <property type="entry name" value="von Willebrand factor, type A domain"/>
    <property type="match status" value="1"/>
</dbReference>
<evidence type="ECO:0000313" key="4">
    <source>
        <dbReference type="Proteomes" id="UP000760545"/>
    </source>
</evidence>
<dbReference type="RefSeq" id="WP_167918043.1">
    <property type="nucleotide sequence ID" value="NZ_JAAVJS010000012.1"/>
</dbReference>
<evidence type="ECO:0000259" key="2">
    <source>
        <dbReference type="PROSITE" id="PS50234"/>
    </source>
</evidence>
<evidence type="ECO:0000313" key="3">
    <source>
        <dbReference type="EMBL" id="NJX15801.1"/>
    </source>
</evidence>
<accession>A0ABX1DEY0</accession>
<dbReference type="PROSITE" id="PS51257">
    <property type="entry name" value="PROKAR_LIPOPROTEIN"/>
    <property type="match status" value="1"/>
</dbReference>
<dbReference type="CDD" id="cd00198">
    <property type="entry name" value="vWFA"/>
    <property type="match status" value="1"/>
</dbReference>
<evidence type="ECO:0000256" key="1">
    <source>
        <dbReference type="SAM" id="SignalP"/>
    </source>
</evidence>
<gene>
    <name evidence="3" type="ORF">HC176_09895</name>
</gene>
<dbReference type="InterPro" id="IPR036465">
    <property type="entry name" value="vWFA_dom_sf"/>
</dbReference>
<keyword evidence="4" id="KW-1185">Reference proteome</keyword>
<keyword evidence="1" id="KW-0732">Signal</keyword>
<comment type="caution">
    <text evidence="3">The sequence shown here is derived from an EMBL/GenBank/DDBJ whole genome shotgun (WGS) entry which is preliminary data.</text>
</comment>
<dbReference type="EMBL" id="JAAVJS010000012">
    <property type="protein sequence ID" value="NJX15801.1"/>
    <property type="molecule type" value="Genomic_DNA"/>
</dbReference>
<reference evidence="3 4" key="1">
    <citation type="submission" date="2020-03" db="EMBL/GenBank/DDBJ databases">
        <title>Tamlana sp. nov, isolated from XXX.</title>
        <authorList>
            <person name="Cao W.R."/>
        </authorList>
    </citation>
    <scope>NUCLEOTIDE SEQUENCE [LARGE SCALE GENOMIC DNA]</scope>
    <source>
        <strain evidence="3 4">HST1-43</strain>
    </source>
</reference>
<dbReference type="PROSITE" id="PS50234">
    <property type="entry name" value="VWFA"/>
    <property type="match status" value="1"/>
</dbReference>
<sequence>MKKFHLLFLIAFIFAACSKDSDNNQDEAAFENLNDQTTVAIETTIPRMEISQSGNNITILLSVTDQDGTPLEQFTLGNYTIKVYVNGDDAETIAQNKIVLSEFEQLNNKPLAAATTMDYSGSMGYYDKLEMEEALRNFIGLKNSNDLMSIIKFASTIEEVQPFTTDATLLDAAIDLKPGIGFSTAFYSACDLGLDQVNKLSNVLPVVIGFTDGYDNSSNINLDDLIDKSKNLVIPIYTVGFGGTDEDGLQYLADETGGRYFYAPTNEDISNLYQLISQQLRKLYVLDWSASYSTGTELTIEITTEYTSANGSFTSTSTKSIIIQ</sequence>